<gene>
    <name evidence="1" type="ORF">BIU88_03665</name>
</gene>
<evidence type="ECO:0000313" key="2">
    <source>
        <dbReference type="Proteomes" id="UP000095185"/>
    </source>
</evidence>
<reference evidence="1" key="1">
    <citation type="submission" date="2016-09" db="EMBL/GenBank/DDBJ databases">
        <title>Genome sequence of Chlorobaculum limnaeum.</title>
        <authorList>
            <person name="Liu Z."/>
            <person name="Tank M."/>
            <person name="Bryant D.A."/>
        </authorList>
    </citation>
    <scope>NUCLEOTIDE SEQUENCE [LARGE SCALE GENOMIC DNA]</scope>
    <source>
        <strain evidence="1">DSM 1677</strain>
    </source>
</reference>
<dbReference type="EMBL" id="CP017305">
    <property type="protein sequence ID" value="AOS83319.1"/>
    <property type="molecule type" value="Genomic_DNA"/>
</dbReference>
<name>A0A1D8D6U3_CHLLM</name>
<dbReference type="SUPFAM" id="SSF53448">
    <property type="entry name" value="Nucleotide-diphospho-sugar transferases"/>
    <property type="match status" value="1"/>
</dbReference>
<dbReference type="NCBIfam" id="TIGR04282">
    <property type="entry name" value="glyco_like_cofC"/>
    <property type="match status" value="1"/>
</dbReference>
<dbReference type="RefSeq" id="WP_069809041.1">
    <property type="nucleotide sequence ID" value="NZ_CP017305.1"/>
</dbReference>
<dbReference type="PANTHER" id="PTHR36529">
    <property type="entry name" value="SLL1095 PROTEIN"/>
    <property type="match status" value="1"/>
</dbReference>
<proteinExistence type="predicted"/>
<dbReference type="InterPro" id="IPR029044">
    <property type="entry name" value="Nucleotide-diphossugar_trans"/>
</dbReference>
<dbReference type="InterPro" id="IPR018641">
    <property type="entry name" value="Trfase_1_rSAM/seldom-assoc"/>
</dbReference>
<keyword evidence="2" id="KW-1185">Reference proteome</keyword>
<organism evidence="1 2">
    <name type="scientific">Chlorobaculum limnaeum</name>
    <dbReference type="NCBI Taxonomy" id="274537"/>
    <lineage>
        <taxon>Bacteria</taxon>
        <taxon>Pseudomonadati</taxon>
        <taxon>Chlorobiota</taxon>
        <taxon>Chlorobiia</taxon>
        <taxon>Chlorobiales</taxon>
        <taxon>Chlorobiaceae</taxon>
        <taxon>Chlorobaculum</taxon>
    </lineage>
</organism>
<dbReference type="Pfam" id="PF09837">
    <property type="entry name" value="DUF2064"/>
    <property type="match status" value="1"/>
</dbReference>
<accession>A0A1D8D6U3</accession>
<protein>
    <recommendedName>
        <fullName evidence="3">Glycosyltransferase</fullName>
    </recommendedName>
</protein>
<dbReference type="AlphaFoldDB" id="A0A1D8D6U3"/>
<evidence type="ECO:0008006" key="3">
    <source>
        <dbReference type="Google" id="ProtNLM"/>
    </source>
</evidence>
<evidence type="ECO:0000313" key="1">
    <source>
        <dbReference type="EMBL" id="AOS83319.1"/>
    </source>
</evidence>
<sequence>MNRRNDKLLIVFSKNPVAGRVKTRLASAIGDAEALRIYEQLREITREAVAGVDAAKAIAYSEFIPDADLLLTGDAEAWLQDGGDLGERMHRAFVKGFSLGFSRVALIGTDCPEISPFILDLAFQKLDECDLVLGPARDGGFYLSALKRPFPELFLNRTWSTSSVLNDSQRIAREHSRTCELLPALSDIDTFDDLKSSGLWTPEYD</sequence>
<dbReference type="KEGG" id="clz:BIU88_03665"/>
<dbReference type="Proteomes" id="UP000095185">
    <property type="component" value="Chromosome"/>
</dbReference>
<dbReference type="PANTHER" id="PTHR36529:SF1">
    <property type="entry name" value="GLYCOSYLTRANSFERASE"/>
    <property type="match status" value="1"/>
</dbReference>
<dbReference type="Gene3D" id="3.90.550.10">
    <property type="entry name" value="Spore Coat Polysaccharide Biosynthesis Protein SpsA, Chain A"/>
    <property type="match status" value="1"/>
</dbReference>
<dbReference type="STRING" id="274537.BIU88_03665"/>
<dbReference type="OrthoDB" id="9798250at2"/>